<evidence type="ECO:0000313" key="3">
    <source>
        <dbReference type="Proteomes" id="UP000054736"/>
    </source>
</evidence>
<name>A0A0W0SLR7_9GAMM</name>
<dbReference type="RefSeq" id="WP_058497323.1">
    <property type="nucleotide sequence ID" value="NZ_CAAAIU010000009.1"/>
</dbReference>
<comment type="caution">
    <text evidence="2">The sequence shown here is derived from an EMBL/GenBank/DDBJ whole genome shotgun (WGS) entry which is preliminary data.</text>
</comment>
<dbReference type="AlphaFoldDB" id="A0A0W0SLR7"/>
<keyword evidence="1" id="KW-0812">Transmembrane</keyword>
<gene>
    <name evidence="2" type="ORF">Ldro_3058</name>
</gene>
<dbReference type="Proteomes" id="UP000054736">
    <property type="component" value="Unassembled WGS sequence"/>
</dbReference>
<feature type="transmembrane region" description="Helical" evidence="1">
    <location>
        <begin position="26"/>
        <end position="46"/>
    </location>
</feature>
<keyword evidence="1" id="KW-1133">Transmembrane helix</keyword>
<evidence type="ECO:0000313" key="2">
    <source>
        <dbReference type="EMBL" id="KTC84252.1"/>
    </source>
</evidence>
<reference evidence="2 3" key="1">
    <citation type="submission" date="2015-11" db="EMBL/GenBank/DDBJ databases">
        <title>Genomic analysis of 38 Legionella species identifies large and diverse effector repertoires.</title>
        <authorList>
            <person name="Burstein D."/>
            <person name="Amaro F."/>
            <person name="Zusman T."/>
            <person name="Lifshitz Z."/>
            <person name="Cohen O."/>
            <person name="Gilbert J.A."/>
            <person name="Pupko T."/>
            <person name="Shuman H.A."/>
            <person name="Segal G."/>
        </authorList>
    </citation>
    <scope>NUCLEOTIDE SEQUENCE [LARGE SCALE GENOMIC DNA]</scope>
    <source>
        <strain evidence="2 3">ATCC 700990</strain>
    </source>
</reference>
<organism evidence="2 3">
    <name type="scientific">Legionella drozanskii LLAP-1</name>
    <dbReference type="NCBI Taxonomy" id="1212489"/>
    <lineage>
        <taxon>Bacteria</taxon>
        <taxon>Pseudomonadati</taxon>
        <taxon>Pseudomonadota</taxon>
        <taxon>Gammaproteobacteria</taxon>
        <taxon>Legionellales</taxon>
        <taxon>Legionellaceae</taxon>
        <taxon>Legionella</taxon>
    </lineage>
</organism>
<proteinExistence type="predicted"/>
<accession>A0A0W0SLR7</accession>
<sequence>MKNILSRVILSRRQVKTVDGAINPKIIFLNNGLIITSIITCIMGIVRWHDAVIMSVIDFSYTAIGIV</sequence>
<dbReference type="EMBL" id="LNXY01000033">
    <property type="protein sequence ID" value="KTC84252.1"/>
    <property type="molecule type" value="Genomic_DNA"/>
</dbReference>
<keyword evidence="3" id="KW-1185">Reference proteome</keyword>
<dbReference type="PATRIC" id="fig|1212489.4.peg.3236"/>
<keyword evidence="1" id="KW-0472">Membrane</keyword>
<evidence type="ECO:0000256" key="1">
    <source>
        <dbReference type="SAM" id="Phobius"/>
    </source>
</evidence>
<protein>
    <submittedName>
        <fullName evidence="2">Uncharacterized protein</fullName>
    </submittedName>
</protein>